<accession>A0A7X2Z3U2</accession>
<dbReference type="InterPro" id="IPR053158">
    <property type="entry name" value="CapK_Type1_Caps_Biosynth"/>
</dbReference>
<dbReference type="SUPFAM" id="SSF56801">
    <property type="entry name" value="Acetyl-CoA synthetase-like"/>
    <property type="match status" value="1"/>
</dbReference>
<evidence type="ECO:0000313" key="2">
    <source>
        <dbReference type="Proteomes" id="UP000447876"/>
    </source>
</evidence>
<dbReference type="Proteomes" id="UP000447876">
    <property type="component" value="Unassembled WGS sequence"/>
</dbReference>
<gene>
    <name evidence="1" type="ORF">GNP95_15095</name>
</gene>
<reference evidence="1 2" key="1">
    <citation type="submission" date="2019-11" db="EMBL/GenBank/DDBJ databases">
        <title>Draft genome sequences of five Paenibacillus species of dairy origin.</title>
        <authorList>
            <person name="Olajide A.M."/>
            <person name="Chen S."/>
            <person name="Lapointe G."/>
        </authorList>
    </citation>
    <scope>NUCLEOTIDE SEQUENCE [LARGE SCALE GENOMIC DNA]</scope>
    <source>
        <strain evidence="1 2">12CR55</strain>
    </source>
</reference>
<protein>
    <submittedName>
        <fullName evidence="1">Adenylate cyclase</fullName>
    </submittedName>
</protein>
<name>A0A7X2Z3U2_9BACL</name>
<sequence>MLIDKGAIVYHYLRTKLHQRLANRQEVEQWQEERVRSHVRFVRKHSAFYRELWKDYTDAQWRQFPIMDKELMMEHFDQLNTVGITKEEAFAVAYQAENSRDFAPTIGPITFGLSSGTSGNRGIFLVSPQERRAWSGTVIAKMLPHSLLQKESIAFFLRANSNLYGSVGSHRLQFHYYDLLNPVKEHIERLNEQRPGLLVAPPSMLRILAQAKQQGHLQIHPHKIISVAEVLDPLVRKAIETQFEQRVHQVYQCTEGFLACTCSHGTLHLNEDIVIIEKEYLDQKLGRFVPIITDFSRRTQPIVRYRLNDILTERAEPCPCGSPYLAIESIEGRCDDIFYGYSLHDDRLRPIFPDFISRAIIQASEKVVEYLAIQHTPDRIEICLRVDEADEAGSRSAQIEEHITHAMNDLFLKINCKPPAIEFNVYEQDIYARYDKQGELTELKKLRRVERRFQLGEDTDPFI</sequence>
<dbReference type="InterPro" id="IPR042099">
    <property type="entry name" value="ANL_N_sf"/>
</dbReference>
<comment type="caution">
    <text evidence="1">The sequence shown here is derived from an EMBL/GenBank/DDBJ whole genome shotgun (WGS) entry which is preliminary data.</text>
</comment>
<dbReference type="RefSeq" id="WP_155611705.1">
    <property type="nucleotide sequence ID" value="NZ_WNZW01000005.1"/>
</dbReference>
<dbReference type="NCBIfam" id="TIGR02304">
    <property type="entry name" value="aden_form_hyp"/>
    <property type="match status" value="1"/>
</dbReference>
<proteinExistence type="predicted"/>
<dbReference type="EMBL" id="WNZW01000005">
    <property type="protein sequence ID" value="MUG46316.1"/>
    <property type="molecule type" value="Genomic_DNA"/>
</dbReference>
<dbReference type="PANTHER" id="PTHR36932">
    <property type="entry name" value="CAPSULAR POLYSACCHARIDE BIOSYNTHESIS PROTEIN"/>
    <property type="match status" value="1"/>
</dbReference>
<dbReference type="PANTHER" id="PTHR36932:SF1">
    <property type="entry name" value="CAPSULAR POLYSACCHARIDE BIOSYNTHESIS PROTEIN"/>
    <property type="match status" value="1"/>
</dbReference>
<dbReference type="Gene3D" id="3.40.50.12780">
    <property type="entry name" value="N-terminal domain of ligase-like"/>
    <property type="match status" value="1"/>
</dbReference>
<organism evidence="1 2">
    <name type="scientific">Paenibacillus woosongensis</name>
    <dbReference type="NCBI Taxonomy" id="307580"/>
    <lineage>
        <taxon>Bacteria</taxon>
        <taxon>Bacillati</taxon>
        <taxon>Bacillota</taxon>
        <taxon>Bacilli</taxon>
        <taxon>Bacillales</taxon>
        <taxon>Paenibacillaceae</taxon>
        <taxon>Paenibacillus</taxon>
    </lineage>
</organism>
<evidence type="ECO:0000313" key="1">
    <source>
        <dbReference type="EMBL" id="MUG46316.1"/>
    </source>
</evidence>
<dbReference type="OrthoDB" id="580775at2"/>
<dbReference type="AlphaFoldDB" id="A0A7X2Z3U2"/>
<dbReference type="InterPro" id="IPR012685">
    <property type="entry name" value="CHP02304_F390_synth-rel"/>
</dbReference>